<evidence type="ECO:0000256" key="12">
    <source>
        <dbReference type="SAM" id="MobiDB-lite"/>
    </source>
</evidence>
<evidence type="ECO:0000256" key="9">
    <source>
        <dbReference type="ARBA" id="ARBA00070444"/>
    </source>
</evidence>
<evidence type="ECO:0000256" key="3">
    <source>
        <dbReference type="ARBA" id="ARBA00023015"/>
    </source>
</evidence>
<keyword evidence="16" id="KW-1185">Reference proteome</keyword>
<organism evidence="15 16">
    <name type="scientific">Pseudonaja textilis</name>
    <name type="common">Eastern brown snake</name>
    <dbReference type="NCBI Taxonomy" id="8673"/>
    <lineage>
        <taxon>Eukaryota</taxon>
        <taxon>Metazoa</taxon>
        <taxon>Chordata</taxon>
        <taxon>Craniata</taxon>
        <taxon>Vertebrata</taxon>
        <taxon>Euteleostomi</taxon>
        <taxon>Lepidosauria</taxon>
        <taxon>Squamata</taxon>
        <taxon>Bifurcata</taxon>
        <taxon>Unidentata</taxon>
        <taxon>Episquamata</taxon>
        <taxon>Toxicofera</taxon>
        <taxon>Serpentes</taxon>
        <taxon>Colubroidea</taxon>
        <taxon>Elapidae</taxon>
        <taxon>Hydrophiinae</taxon>
        <taxon>Pseudonaja</taxon>
    </lineage>
</organism>
<dbReference type="FunFam" id="4.10.280.10:FF:000034">
    <property type="entry name" value="MAX network transcriptional repressor"/>
    <property type="match status" value="1"/>
</dbReference>
<dbReference type="GO" id="GO:0090398">
    <property type="term" value="P:cellular senescence"/>
    <property type="evidence" value="ECO:0007669"/>
    <property type="project" value="Ensembl"/>
</dbReference>
<dbReference type="InterPro" id="IPR011598">
    <property type="entry name" value="bHLH_dom"/>
</dbReference>
<accession>A0A670Z3I4</accession>
<evidence type="ECO:0000256" key="13">
    <source>
        <dbReference type="SAM" id="Phobius"/>
    </source>
</evidence>
<name>A0A670Z3I4_PSETE</name>
<dbReference type="GO" id="GO:0001227">
    <property type="term" value="F:DNA-binding transcription repressor activity, RNA polymerase II-specific"/>
    <property type="evidence" value="ECO:0007669"/>
    <property type="project" value="Ensembl"/>
</dbReference>
<feature type="compositionally biased region" description="Basic and acidic residues" evidence="12">
    <location>
        <begin position="150"/>
        <end position="171"/>
    </location>
</feature>
<evidence type="ECO:0000256" key="6">
    <source>
        <dbReference type="ARBA" id="ARBA00023242"/>
    </source>
</evidence>
<evidence type="ECO:0000313" key="15">
    <source>
        <dbReference type="Ensembl" id="ENSPTXP00000017779.1"/>
    </source>
</evidence>
<dbReference type="PANTHER" id="PTHR11969">
    <property type="entry name" value="MAX DIMERIZATION, MAD"/>
    <property type="match status" value="1"/>
</dbReference>
<evidence type="ECO:0000256" key="11">
    <source>
        <dbReference type="SAM" id="Coils"/>
    </source>
</evidence>
<dbReference type="GO" id="GO:0051726">
    <property type="term" value="P:regulation of cell cycle"/>
    <property type="evidence" value="ECO:0007669"/>
    <property type="project" value="Ensembl"/>
</dbReference>
<keyword evidence="3" id="KW-0805">Transcription regulation</keyword>
<dbReference type="GeneTree" id="ENSGT00510000048287"/>
<dbReference type="SMART" id="SM00353">
    <property type="entry name" value="HLH"/>
    <property type="match status" value="1"/>
</dbReference>
<dbReference type="SUPFAM" id="SSF47459">
    <property type="entry name" value="HLH, helix-loop-helix DNA-binding domain"/>
    <property type="match status" value="1"/>
</dbReference>
<keyword evidence="13" id="KW-0812">Transmembrane</keyword>
<dbReference type="GO" id="GO:0000978">
    <property type="term" value="F:RNA polymerase II cis-regulatory region sequence-specific DNA binding"/>
    <property type="evidence" value="ECO:0007669"/>
    <property type="project" value="TreeGrafter"/>
</dbReference>
<dbReference type="CDD" id="cd11402">
    <property type="entry name" value="bHLHzip_Mnt"/>
    <property type="match status" value="1"/>
</dbReference>
<gene>
    <name evidence="15" type="primary">MNT</name>
</gene>
<protein>
    <recommendedName>
        <fullName evidence="9">Max-binding protein MNT</fullName>
    </recommendedName>
    <alternativeName>
        <fullName evidence="10">Myc antagonist MNT</fullName>
    </alternativeName>
</protein>
<dbReference type="GO" id="GO:0046983">
    <property type="term" value="F:protein dimerization activity"/>
    <property type="evidence" value="ECO:0007669"/>
    <property type="project" value="InterPro"/>
</dbReference>
<evidence type="ECO:0000256" key="5">
    <source>
        <dbReference type="ARBA" id="ARBA00023163"/>
    </source>
</evidence>
<evidence type="ECO:0000259" key="14">
    <source>
        <dbReference type="PROSITE" id="PS50888"/>
    </source>
</evidence>
<feature type="region of interest" description="Disordered" evidence="12">
    <location>
        <begin position="149"/>
        <end position="209"/>
    </location>
</feature>
<feature type="compositionally biased region" description="Pro residues" evidence="12">
    <location>
        <begin position="195"/>
        <end position="209"/>
    </location>
</feature>
<keyword evidence="13" id="KW-0472">Membrane</keyword>
<dbReference type="GO" id="GO:2001234">
    <property type="term" value="P:negative regulation of apoptotic signaling pathway"/>
    <property type="evidence" value="ECO:0007669"/>
    <property type="project" value="Ensembl"/>
</dbReference>
<keyword evidence="5" id="KW-0804">Transcription</keyword>
<evidence type="ECO:0000313" key="16">
    <source>
        <dbReference type="Proteomes" id="UP000472273"/>
    </source>
</evidence>
<feature type="coiled-coil region" evidence="11">
    <location>
        <begin position="388"/>
        <end position="436"/>
    </location>
</feature>
<feature type="compositionally biased region" description="Basic and acidic residues" evidence="12">
    <location>
        <begin position="330"/>
        <end position="341"/>
    </location>
</feature>
<feature type="region of interest" description="Disordered" evidence="12">
    <location>
        <begin position="328"/>
        <end position="351"/>
    </location>
</feature>
<feature type="domain" description="BHLH" evidence="14">
    <location>
        <begin position="347"/>
        <end position="398"/>
    </location>
</feature>
<dbReference type="Proteomes" id="UP000472273">
    <property type="component" value="Unplaced"/>
</dbReference>
<dbReference type="Pfam" id="PF00010">
    <property type="entry name" value="HLH"/>
    <property type="match status" value="1"/>
</dbReference>
<keyword evidence="4" id="KW-0238">DNA-binding</keyword>
<dbReference type="PANTHER" id="PTHR11969:SF99">
    <property type="entry name" value="MAX-BINDING PROTEIN MNT"/>
    <property type="match status" value="1"/>
</dbReference>
<comment type="function">
    <text evidence="7">Binds DNA as a heterodimer with MAX and represses transcription. Binds to the canonical E box sequence 5'-CACGTG-3' and, with higher affinity, to 5'-CACGCG-3'.</text>
</comment>
<comment type="subcellular location">
    <subcellularLocation>
        <location evidence="1">Nucleus</location>
    </subcellularLocation>
</comment>
<reference evidence="15" key="1">
    <citation type="submission" date="2025-08" db="UniProtKB">
        <authorList>
            <consortium name="Ensembl"/>
        </authorList>
    </citation>
    <scope>IDENTIFICATION</scope>
</reference>
<evidence type="ECO:0000256" key="2">
    <source>
        <dbReference type="ARBA" id="ARBA00022491"/>
    </source>
</evidence>
<evidence type="ECO:0000256" key="8">
    <source>
        <dbReference type="ARBA" id="ARBA00062701"/>
    </source>
</evidence>
<dbReference type="InterPro" id="IPR036638">
    <property type="entry name" value="HLH_DNA-bd_sf"/>
</dbReference>
<feature type="compositionally biased region" description="Acidic residues" evidence="12">
    <location>
        <begin position="461"/>
        <end position="472"/>
    </location>
</feature>
<dbReference type="Ensembl" id="ENSPTXT00000018312.1">
    <property type="protein sequence ID" value="ENSPTXP00000017779.1"/>
    <property type="gene ID" value="ENSPTXG00000012220.1"/>
</dbReference>
<evidence type="ECO:0000256" key="1">
    <source>
        <dbReference type="ARBA" id="ARBA00004123"/>
    </source>
</evidence>
<dbReference type="GO" id="GO:0005654">
    <property type="term" value="C:nucleoplasm"/>
    <property type="evidence" value="ECO:0007669"/>
    <property type="project" value="Ensembl"/>
</dbReference>
<dbReference type="Gene3D" id="4.10.280.10">
    <property type="entry name" value="Helix-loop-helix DNA-binding domain"/>
    <property type="match status" value="1"/>
</dbReference>
<evidence type="ECO:0000256" key="4">
    <source>
        <dbReference type="ARBA" id="ARBA00023125"/>
    </source>
</evidence>
<proteinExistence type="predicted"/>
<keyword evidence="6" id="KW-0539">Nucleus</keyword>
<dbReference type="OMA" id="THAQVNG"/>
<evidence type="ECO:0000256" key="10">
    <source>
        <dbReference type="ARBA" id="ARBA00083368"/>
    </source>
</evidence>
<evidence type="ECO:0000256" key="7">
    <source>
        <dbReference type="ARBA" id="ARBA00057176"/>
    </source>
</evidence>
<keyword evidence="13" id="KW-1133">Transmembrane helix</keyword>
<sequence>MQLLSIVAEGSVSAFFFFLLCFCYTSPSCYKAFFSSGSFVEARLWRAIVLAGVAGFLFIFIFGRRGKEDPPAQQDPTGGGGGGGGGERRGLFFFAPEVVFFWGGGGGGGRGTLKSPKTLDPSPRRRLQAMSIETLLEAARFLEWQAQQQKTREENEKHEKLCQEREQEQKKASVQRVNHVAQPEESHKDLQAVPLSPPTPAPPPPLPPSLAAPISVIPIPVVTSPPQPAPQSTLSPPLIQRHSPMLNMGLSKEPPLMAPVIQKTSGSLLPDIKVPTPPSASPSQLPHYATSVLAISPHHMAQPPIKPQPPAHQPLLPHHVPPPLNIKVNPLEEAKPSEQKKRPGGVGTREVHNKLEKNRRAHLKECFETLKRNIPNVDDKKTSNLSVLRSALRYIQTLKRKEKEYEHEMERLAREKIATQQRLAELKNELSQWMDVLEIDRIIRQTVQPEDDQASTSTASEGEDNMDEDMEDNSPVNSLPKLTHRQHPELLKAVAPIAAAHRPSVLPLAQKHVPPHAPPPLQPQALVQPQAIVPAQTHLVAASTVQSTVIAHTATTHASVIQTVNHVLPGPQPKHIAHLAPSSTSSPVQLTTTAQPIGHITVHPAALNHVTHLGQQLPLYPQPVAVSQPVVGHIAHAISHQQVNGTASLGQPAVMAKPGVGTQVIHHQQLVGQTVLNPVTMVTMPPFPVSTLKLA</sequence>
<reference evidence="15" key="2">
    <citation type="submission" date="2025-09" db="UniProtKB">
        <authorList>
            <consortium name="Ensembl"/>
        </authorList>
    </citation>
    <scope>IDENTIFICATION</scope>
</reference>
<feature type="transmembrane region" description="Helical" evidence="13">
    <location>
        <begin position="44"/>
        <end position="63"/>
    </location>
</feature>
<dbReference type="PROSITE" id="PS50888">
    <property type="entry name" value="BHLH"/>
    <property type="match status" value="1"/>
</dbReference>
<comment type="subunit">
    <text evidence="8">Efficient DNA binding requires dimerization with another bHLH protein. Binds DNA as a homodimer or a heterodimer with MAX.</text>
</comment>
<dbReference type="AlphaFoldDB" id="A0A670Z3I4"/>
<dbReference type="GO" id="GO:0003682">
    <property type="term" value="F:chromatin binding"/>
    <property type="evidence" value="ECO:0007669"/>
    <property type="project" value="Ensembl"/>
</dbReference>
<keyword evidence="2" id="KW-0678">Repressor</keyword>
<keyword evidence="11" id="KW-0175">Coiled coil</keyword>
<dbReference type="GO" id="GO:0042802">
    <property type="term" value="F:identical protein binding"/>
    <property type="evidence" value="ECO:0007669"/>
    <property type="project" value="Ensembl"/>
</dbReference>
<feature type="region of interest" description="Disordered" evidence="12">
    <location>
        <begin position="447"/>
        <end position="481"/>
    </location>
</feature>